<reference evidence="3 4" key="1">
    <citation type="submission" date="2020-02" db="EMBL/GenBank/DDBJ databases">
        <title>Out from the shadows clarifying the taxonomy of the family Cryomorphaceae and related taxa by utilizing the GTDB taxonomic framework.</title>
        <authorList>
            <person name="Bowman J.P."/>
        </authorList>
    </citation>
    <scope>NUCLEOTIDE SEQUENCE [LARGE SCALE GENOMIC DNA]</scope>
    <source>
        <strain evidence="3 4">QSSC 1-22</strain>
    </source>
</reference>
<evidence type="ECO:0000313" key="4">
    <source>
        <dbReference type="Proteomes" id="UP000486602"/>
    </source>
</evidence>
<dbReference type="Proteomes" id="UP000486602">
    <property type="component" value="Unassembled WGS sequence"/>
</dbReference>
<sequence>MRLILLFTLILGLSIPAYSQNYQTVNSSEVKLFESQNNAIRGYRIDSLKVLGSDTLLFPSRTIQNVGEEWDECFDVQGASMFGDYVQIMPNGTNLFFNKDADTIRINTMAQQGETWKVWKGEDFDVYGEMGETVLSNVFGIADSVKSIKLNAYDSEMNLVQDFQFNDYLISISKNYGFLTAFNFYAFPDFYEDYFTFSAMQYSLYGIESQDIGGSNLTTFDIFDFQPGDIIHYEQSQISEGYGFKREVQDVYLSREEYATDSIVYGMNVTVITYNYDGTGDEPDISFESNQTSKTVIPLSYLEKLPGLPCANNANIEPEYYSVLMTDSEFIEKQSLQNANPGGTLFINDNQDCYAHGVDGLCGTGQPDIYLEGLGGPYYNCNISPAYIRSKTLKYFLKDSVEWGVPLDFSLSLTNAQSQFDYTIFPNPASDKLTIKLYQAMVPSTVEIVDLSGRAVFSKTIDATASEIDISKLQSGLYFVWFPLSGNKSVRKLVIR</sequence>
<dbReference type="EMBL" id="JAAGVY010000032">
    <property type="protein sequence ID" value="NEN24747.1"/>
    <property type="molecule type" value="Genomic_DNA"/>
</dbReference>
<dbReference type="AlphaFoldDB" id="A0A7K3WST2"/>
<evidence type="ECO:0000313" key="3">
    <source>
        <dbReference type="EMBL" id="NEN24747.1"/>
    </source>
</evidence>
<dbReference type="NCBIfam" id="TIGR04183">
    <property type="entry name" value="Por_Secre_tail"/>
    <property type="match status" value="1"/>
</dbReference>
<accession>A0A7K3WST2</accession>
<evidence type="ECO:0000259" key="2">
    <source>
        <dbReference type="Pfam" id="PF18962"/>
    </source>
</evidence>
<evidence type="ECO:0000256" key="1">
    <source>
        <dbReference type="ARBA" id="ARBA00022729"/>
    </source>
</evidence>
<name>A0A7K3WST2_9FLAO</name>
<keyword evidence="4" id="KW-1185">Reference proteome</keyword>
<proteinExistence type="predicted"/>
<protein>
    <submittedName>
        <fullName evidence="3">T9SS type A sorting domain-containing protein</fullName>
    </submittedName>
</protein>
<organism evidence="3 4">
    <name type="scientific">Cryomorpha ignava</name>
    <dbReference type="NCBI Taxonomy" id="101383"/>
    <lineage>
        <taxon>Bacteria</taxon>
        <taxon>Pseudomonadati</taxon>
        <taxon>Bacteroidota</taxon>
        <taxon>Flavobacteriia</taxon>
        <taxon>Flavobacteriales</taxon>
        <taxon>Cryomorphaceae</taxon>
        <taxon>Cryomorpha</taxon>
    </lineage>
</organism>
<keyword evidence="1" id="KW-0732">Signal</keyword>
<dbReference type="InterPro" id="IPR026444">
    <property type="entry name" value="Secre_tail"/>
</dbReference>
<feature type="domain" description="Secretion system C-terminal sorting" evidence="2">
    <location>
        <begin position="424"/>
        <end position="495"/>
    </location>
</feature>
<dbReference type="Pfam" id="PF18962">
    <property type="entry name" value="Por_Secre_tail"/>
    <property type="match status" value="1"/>
</dbReference>
<gene>
    <name evidence="3" type="ORF">G3O08_14675</name>
</gene>
<dbReference type="RefSeq" id="WP_163286141.1">
    <property type="nucleotide sequence ID" value="NZ_JAAGVY010000032.1"/>
</dbReference>
<comment type="caution">
    <text evidence="3">The sequence shown here is derived from an EMBL/GenBank/DDBJ whole genome shotgun (WGS) entry which is preliminary data.</text>
</comment>